<protein>
    <submittedName>
        <fullName evidence="16">SH3 domain-containing protein</fullName>
    </submittedName>
</protein>
<evidence type="ECO:0000256" key="13">
    <source>
        <dbReference type="SAM" id="MobiDB-lite"/>
    </source>
</evidence>
<evidence type="ECO:0000256" key="10">
    <source>
        <dbReference type="ARBA" id="ARBA00023212"/>
    </source>
</evidence>
<evidence type="ECO:0000256" key="3">
    <source>
        <dbReference type="ARBA" id="ARBA00004510"/>
    </source>
</evidence>
<evidence type="ECO:0000256" key="12">
    <source>
        <dbReference type="PROSITE-ProRule" id="PRU00192"/>
    </source>
</evidence>
<keyword evidence="6" id="KW-0963">Cytoplasm</keyword>
<evidence type="ECO:0000259" key="14">
    <source>
        <dbReference type="PROSITE" id="PS50002"/>
    </source>
</evidence>
<feature type="domain" description="SH3" evidence="14">
    <location>
        <begin position="326"/>
        <end position="383"/>
    </location>
</feature>
<keyword evidence="8" id="KW-0175">Coiled coil</keyword>
<dbReference type="GO" id="GO:0030027">
    <property type="term" value="C:lamellipodium"/>
    <property type="evidence" value="ECO:0007669"/>
    <property type="project" value="UniProtKB-SubCell"/>
</dbReference>
<feature type="compositionally biased region" description="Polar residues" evidence="13">
    <location>
        <begin position="243"/>
        <end position="255"/>
    </location>
</feature>
<evidence type="ECO:0000256" key="5">
    <source>
        <dbReference type="ARBA" id="ARBA00022443"/>
    </source>
</evidence>
<sequence>MDPYEKLSHPIREILDKRVPQKLDELAKTADHLENIADEQDEKYFKEGSNHDATLRETRNLAVQSLGNMALQFKELSSEMIRALDFESDMLASKCKELTDCSLESKIQQEKAARKEIGKWTISKVKESRPTVRYPIRHAPAPPQPTFGPINFDLFNDVGHPAKYYSPPVRRPDTLPVDRSGTLTSNKSVKSAVIAIPSMVDMRDMTPRSNTLSRNYRSAVFDYRKSSRTDAYSTVDIPASRASMATTPGQSSFIGSSSQTPSQRTPSSTQSITPSQKAPLASPDDLPPPPVIRPTCMPPPPPITVDKYLGPQPDTTTINSDWIPLEYIEKAIVIFDYVAQKPDELNLHENNIVYVVHKNEDGWYEGVLDGVTGLFPGNYVQKI</sequence>
<dbReference type="InterPro" id="IPR028455">
    <property type="entry name" value="ABI3_SH3"/>
</dbReference>
<dbReference type="InterPro" id="IPR001452">
    <property type="entry name" value="SH3_domain"/>
</dbReference>
<reference evidence="16" key="2">
    <citation type="submission" date="2020-10" db="UniProtKB">
        <authorList>
            <consortium name="WormBaseParasite"/>
        </authorList>
    </citation>
    <scope>IDENTIFICATION</scope>
</reference>
<dbReference type="PROSITE" id="PS50002">
    <property type="entry name" value="SH3"/>
    <property type="match status" value="1"/>
</dbReference>
<dbReference type="WBParaSite" id="Pan_g706.t1">
    <property type="protein sequence ID" value="Pan_g706.t1"/>
    <property type="gene ID" value="Pan_g706"/>
</dbReference>
<evidence type="ECO:0000313" key="15">
    <source>
        <dbReference type="Proteomes" id="UP000492821"/>
    </source>
</evidence>
<comment type="similarity">
    <text evidence="4">Belongs to the ABI family.</text>
</comment>
<evidence type="ECO:0000256" key="4">
    <source>
        <dbReference type="ARBA" id="ARBA00010020"/>
    </source>
</evidence>
<evidence type="ECO:0000256" key="1">
    <source>
        <dbReference type="ARBA" id="ARBA00004170"/>
    </source>
</evidence>
<evidence type="ECO:0000256" key="9">
    <source>
        <dbReference type="ARBA" id="ARBA00023136"/>
    </source>
</evidence>
<dbReference type="Gene3D" id="2.30.30.40">
    <property type="entry name" value="SH3 Domains"/>
    <property type="match status" value="1"/>
</dbReference>
<dbReference type="AlphaFoldDB" id="A0A7E4W5E9"/>
<dbReference type="SUPFAM" id="SSF50044">
    <property type="entry name" value="SH3-domain"/>
    <property type="match status" value="1"/>
</dbReference>
<dbReference type="InterPro" id="IPR036028">
    <property type="entry name" value="SH3-like_dom_sf"/>
</dbReference>
<keyword evidence="9" id="KW-0472">Membrane</keyword>
<dbReference type="FunFam" id="2.30.30.40:FF:000002">
    <property type="entry name" value="abl interactor 1 isoform X1"/>
    <property type="match status" value="1"/>
</dbReference>
<dbReference type="Proteomes" id="UP000492821">
    <property type="component" value="Unassembled WGS sequence"/>
</dbReference>
<proteinExistence type="inferred from homology"/>
<accession>A0A7E4W5E9</accession>
<dbReference type="SMART" id="SM00326">
    <property type="entry name" value="SH3"/>
    <property type="match status" value="1"/>
</dbReference>
<evidence type="ECO:0000256" key="7">
    <source>
        <dbReference type="ARBA" id="ARBA00022553"/>
    </source>
</evidence>
<evidence type="ECO:0000256" key="2">
    <source>
        <dbReference type="ARBA" id="ARBA00004245"/>
    </source>
</evidence>
<keyword evidence="5 12" id="KW-0728">SH3 domain</keyword>
<evidence type="ECO:0000256" key="6">
    <source>
        <dbReference type="ARBA" id="ARBA00022490"/>
    </source>
</evidence>
<keyword evidence="7" id="KW-0597">Phosphoprotein</keyword>
<keyword evidence="11" id="KW-0966">Cell projection</keyword>
<comment type="subcellular location">
    <subcellularLocation>
        <location evidence="3">Cell projection</location>
        <location evidence="3">Lamellipodium</location>
    </subcellularLocation>
    <subcellularLocation>
        <location evidence="2">Cytoplasm</location>
        <location evidence="2">Cytoskeleton</location>
    </subcellularLocation>
    <subcellularLocation>
        <location evidence="1">Membrane</location>
        <topology evidence="1">Peripheral membrane protein</topology>
    </subcellularLocation>
</comment>
<dbReference type="PANTHER" id="PTHR14167:SF81">
    <property type="entry name" value="ENDOPHILIN-A"/>
    <property type="match status" value="1"/>
</dbReference>
<dbReference type="InterPro" id="IPR050384">
    <property type="entry name" value="Endophilin_SH3RF"/>
</dbReference>
<feature type="compositionally biased region" description="Pro residues" evidence="13">
    <location>
        <begin position="285"/>
        <end position="302"/>
    </location>
</feature>
<evidence type="ECO:0000313" key="16">
    <source>
        <dbReference type="WBParaSite" id="Pan_g706.t1"/>
    </source>
</evidence>
<evidence type="ECO:0000256" key="8">
    <source>
        <dbReference type="ARBA" id="ARBA00023054"/>
    </source>
</evidence>
<feature type="region of interest" description="Disordered" evidence="13">
    <location>
        <begin position="242"/>
        <end position="302"/>
    </location>
</feature>
<dbReference type="GO" id="GO:0005856">
    <property type="term" value="C:cytoskeleton"/>
    <property type="evidence" value="ECO:0007669"/>
    <property type="project" value="UniProtKB-SubCell"/>
</dbReference>
<organism evidence="15 16">
    <name type="scientific">Panagrellus redivivus</name>
    <name type="common">Microworm</name>
    <dbReference type="NCBI Taxonomy" id="6233"/>
    <lineage>
        <taxon>Eukaryota</taxon>
        <taxon>Metazoa</taxon>
        <taxon>Ecdysozoa</taxon>
        <taxon>Nematoda</taxon>
        <taxon>Chromadorea</taxon>
        <taxon>Rhabditida</taxon>
        <taxon>Tylenchina</taxon>
        <taxon>Panagrolaimomorpha</taxon>
        <taxon>Panagrolaimoidea</taxon>
        <taxon>Panagrolaimidae</taxon>
        <taxon>Panagrellus</taxon>
    </lineage>
</organism>
<keyword evidence="10" id="KW-0206">Cytoskeleton</keyword>
<name>A0A7E4W5E9_PANRE</name>
<reference evidence="15" key="1">
    <citation type="journal article" date="2013" name="Genetics">
        <title>The draft genome and transcriptome of Panagrellus redivivus are shaped by the harsh demands of a free-living lifestyle.</title>
        <authorList>
            <person name="Srinivasan J."/>
            <person name="Dillman A.R."/>
            <person name="Macchietto M.G."/>
            <person name="Heikkinen L."/>
            <person name="Lakso M."/>
            <person name="Fracchia K.M."/>
            <person name="Antoshechkin I."/>
            <person name="Mortazavi A."/>
            <person name="Wong G."/>
            <person name="Sternberg P.W."/>
        </authorList>
    </citation>
    <scope>NUCLEOTIDE SEQUENCE [LARGE SCALE GENOMIC DNA]</scope>
    <source>
        <strain evidence="15">MT8872</strain>
    </source>
</reference>
<keyword evidence="15" id="KW-1185">Reference proteome</keyword>
<evidence type="ECO:0000256" key="11">
    <source>
        <dbReference type="ARBA" id="ARBA00023273"/>
    </source>
</evidence>
<dbReference type="Pfam" id="PF14604">
    <property type="entry name" value="SH3_9"/>
    <property type="match status" value="1"/>
</dbReference>
<dbReference type="CDD" id="cd11826">
    <property type="entry name" value="SH3_Abi"/>
    <property type="match status" value="1"/>
</dbReference>
<dbReference type="Gene3D" id="6.10.140.1620">
    <property type="match status" value="1"/>
</dbReference>
<dbReference type="PANTHER" id="PTHR14167">
    <property type="entry name" value="SH3 DOMAIN-CONTAINING"/>
    <property type="match status" value="1"/>
</dbReference>
<feature type="compositionally biased region" description="Low complexity" evidence="13">
    <location>
        <begin position="256"/>
        <end position="284"/>
    </location>
</feature>
<dbReference type="PRINTS" id="PR00452">
    <property type="entry name" value="SH3DOMAIN"/>
</dbReference>